<evidence type="ECO:0000259" key="1">
    <source>
        <dbReference type="PROSITE" id="PS51819"/>
    </source>
</evidence>
<dbReference type="PROSITE" id="PS51819">
    <property type="entry name" value="VOC"/>
    <property type="match status" value="1"/>
</dbReference>
<evidence type="ECO:0000313" key="2">
    <source>
        <dbReference type="EMBL" id="GIM46339.1"/>
    </source>
</evidence>
<dbReference type="SUPFAM" id="SSF54593">
    <property type="entry name" value="Glyoxalase/Bleomycin resistance protein/Dihydroxybiphenyl dioxygenase"/>
    <property type="match status" value="1"/>
</dbReference>
<organism evidence="2 3">
    <name type="scientific">Collibacillus ludicampi</name>
    <dbReference type="NCBI Taxonomy" id="2771369"/>
    <lineage>
        <taxon>Bacteria</taxon>
        <taxon>Bacillati</taxon>
        <taxon>Bacillota</taxon>
        <taxon>Bacilli</taxon>
        <taxon>Bacillales</taxon>
        <taxon>Alicyclobacillaceae</taxon>
        <taxon>Collibacillus</taxon>
    </lineage>
</organism>
<dbReference type="Proteomes" id="UP001057291">
    <property type="component" value="Unassembled WGS sequence"/>
</dbReference>
<dbReference type="Gene3D" id="3.10.180.10">
    <property type="entry name" value="2,3-Dihydroxybiphenyl 1,2-Dioxygenase, domain 1"/>
    <property type="match status" value="1"/>
</dbReference>
<comment type="caution">
    <text evidence="2">The sequence shown here is derived from an EMBL/GenBank/DDBJ whole genome shotgun (WGS) entry which is preliminary data.</text>
</comment>
<dbReference type="InterPro" id="IPR004360">
    <property type="entry name" value="Glyas_Fos-R_dOase_dom"/>
</dbReference>
<gene>
    <name evidence="2" type="ORF">DNHGIG_18880</name>
</gene>
<feature type="domain" description="VOC" evidence="1">
    <location>
        <begin position="4"/>
        <end position="93"/>
    </location>
</feature>
<dbReference type="InterPro" id="IPR037523">
    <property type="entry name" value="VOC_core"/>
</dbReference>
<sequence length="93" mass="10804">MIKGLYEAHLPVTDLERSIHFYKKLGLELWFQEKDQVAFFWIVPNKSFLGLWKVEKISEEREPSSFPGNGRHIAFEVDFEDITKARFGISGTG</sequence>
<reference evidence="2" key="1">
    <citation type="journal article" date="2023" name="Int. J. Syst. Evol. Microbiol.">
        <title>Collibacillus ludicampi gen. nov., sp. nov., a new soil bacterium of the family Alicyclobacillaceae.</title>
        <authorList>
            <person name="Jojima T."/>
            <person name="Ioku Y."/>
            <person name="Fukuta Y."/>
            <person name="Shirasaka N."/>
            <person name="Matsumura Y."/>
            <person name="Mori M."/>
        </authorList>
    </citation>
    <scope>NUCLEOTIDE SEQUENCE</scope>
    <source>
        <strain evidence="2">TP075</strain>
    </source>
</reference>
<dbReference type="EMBL" id="BOQE01000001">
    <property type="protein sequence ID" value="GIM46339.1"/>
    <property type="molecule type" value="Genomic_DNA"/>
</dbReference>
<dbReference type="AlphaFoldDB" id="A0AAV4LF91"/>
<evidence type="ECO:0000313" key="3">
    <source>
        <dbReference type="Proteomes" id="UP001057291"/>
    </source>
</evidence>
<name>A0AAV4LF91_9BACL</name>
<accession>A0AAV4LF91</accession>
<dbReference type="RefSeq" id="WP_282199454.1">
    <property type="nucleotide sequence ID" value="NZ_BOQE01000001.1"/>
</dbReference>
<proteinExistence type="predicted"/>
<keyword evidence="3" id="KW-1185">Reference proteome</keyword>
<protein>
    <recommendedName>
        <fullName evidence="1">VOC domain-containing protein</fullName>
    </recommendedName>
</protein>
<dbReference type="Pfam" id="PF00903">
    <property type="entry name" value="Glyoxalase"/>
    <property type="match status" value="1"/>
</dbReference>
<dbReference type="InterPro" id="IPR029068">
    <property type="entry name" value="Glyas_Bleomycin-R_OHBP_Dase"/>
</dbReference>